<evidence type="ECO:0000256" key="4">
    <source>
        <dbReference type="HAMAP-Rule" id="MF_01930"/>
    </source>
</evidence>
<feature type="binding site" evidence="4">
    <location>
        <position position="64"/>
    </location>
    <ligand>
        <name>(6R)-10-formyltetrahydrofolate</name>
        <dbReference type="ChEBI" id="CHEBI:195366"/>
    </ligand>
</feature>
<accession>A0A1Y5SZF9</accession>
<proteinExistence type="inferred from homology"/>
<dbReference type="InParanoid" id="A0A1Y5SZF9"/>
<comment type="function">
    <text evidence="4">Catalyzes the transfer of a formyl group from 10-formyltetrahydrofolate to 5-phospho-ribosyl-glycinamide (GAR), producing 5-phospho-ribosyl-N-formylglycinamide (FGAR) and tetrahydrofolate.</text>
</comment>
<dbReference type="CDD" id="cd08645">
    <property type="entry name" value="FMT_core_GART"/>
    <property type="match status" value="1"/>
</dbReference>
<dbReference type="Gene3D" id="3.40.50.170">
    <property type="entry name" value="Formyl transferase, N-terminal domain"/>
    <property type="match status" value="1"/>
</dbReference>
<dbReference type="GO" id="GO:0004644">
    <property type="term" value="F:phosphoribosylglycinamide formyltransferase activity"/>
    <property type="evidence" value="ECO:0007669"/>
    <property type="project" value="UniProtKB-UniRule"/>
</dbReference>
<dbReference type="InterPro" id="IPR002376">
    <property type="entry name" value="Formyl_transf_N"/>
</dbReference>
<keyword evidence="7" id="KW-1185">Reference proteome</keyword>
<dbReference type="RefSeq" id="WP_217807895.1">
    <property type="nucleotide sequence ID" value="NZ_FWFR01000001.1"/>
</dbReference>
<evidence type="ECO:0000259" key="5">
    <source>
        <dbReference type="Pfam" id="PF00551"/>
    </source>
</evidence>
<dbReference type="GO" id="GO:0006189">
    <property type="term" value="P:'de novo' IMP biosynthetic process"/>
    <property type="evidence" value="ECO:0007669"/>
    <property type="project" value="UniProtKB-UniRule"/>
</dbReference>
<evidence type="ECO:0000256" key="2">
    <source>
        <dbReference type="ARBA" id="ARBA00022679"/>
    </source>
</evidence>
<reference evidence="6 7" key="1">
    <citation type="submission" date="2017-03" db="EMBL/GenBank/DDBJ databases">
        <authorList>
            <person name="Afonso C.L."/>
            <person name="Miller P.J."/>
            <person name="Scott M.A."/>
            <person name="Spackman E."/>
            <person name="Goraichik I."/>
            <person name="Dimitrov K.M."/>
            <person name="Suarez D.L."/>
            <person name="Swayne D.E."/>
        </authorList>
    </citation>
    <scope>NUCLEOTIDE SEQUENCE [LARGE SCALE GENOMIC DNA]</scope>
    <source>
        <strain evidence="6 7">CECT 7691</strain>
    </source>
</reference>
<dbReference type="GO" id="GO:0005829">
    <property type="term" value="C:cytosol"/>
    <property type="evidence" value="ECO:0007669"/>
    <property type="project" value="TreeGrafter"/>
</dbReference>
<dbReference type="Proteomes" id="UP000193200">
    <property type="component" value="Unassembled WGS sequence"/>
</dbReference>
<dbReference type="PANTHER" id="PTHR43369">
    <property type="entry name" value="PHOSPHORIBOSYLGLYCINAMIDE FORMYLTRANSFERASE"/>
    <property type="match status" value="1"/>
</dbReference>
<evidence type="ECO:0000256" key="1">
    <source>
        <dbReference type="ARBA" id="ARBA00005054"/>
    </source>
</evidence>
<dbReference type="EMBL" id="FWFR01000001">
    <property type="protein sequence ID" value="SLN48595.1"/>
    <property type="molecule type" value="Genomic_DNA"/>
</dbReference>
<organism evidence="6 7">
    <name type="scientific">Oceanibacterium hippocampi</name>
    <dbReference type="NCBI Taxonomy" id="745714"/>
    <lineage>
        <taxon>Bacteria</taxon>
        <taxon>Pseudomonadati</taxon>
        <taxon>Pseudomonadota</taxon>
        <taxon>Alphaproteobacteria</taxon>
        <taxon>Sneathiellales</taxon>
        <taxon>Sneathiellaceae</taxon>
        <taxon>Oceanibacterium</taxon>
    </lineage>
</organism>
<gene>
    <name evidence="4 6" type="primary">purN</name>
    <name evidence="6" type="ORF">OCH7691_02106</name>
</gene>
<evidence type="ECO:0000256" key="3">
    <source>
        <dbReference type="ARBA" id="ARBA00022755"/>
    </source>
</evidence>
<keyword evidence="2 4" id="KW-0808">Transferase</keyword>
<evidence type="ECO:0000313" key="7">
    <source>
        <dbReference type="Proteomes" id="UP000193200"/>
    </source>
</evidence>
<name>A0A1Y5SZF9_9PROT</name>
<dbReference type="NCBIfam" id="TIGR00639">
    <property type="entry name" value="PurN"/>
    <property type="match status" value="1"/>
</dbReference>
<feature type="active site" description="Proton donor" evidence="4">
    <location>
        <position position="108"/>
    </location>
</feature>
<dbReference type="InterPro" id="IPR004607">
    <property type="entry name" value="GART"/>
</dbReference>
<evidence type="ECO:0000313" key="6">
    <source>
        <dbReference type="EMBL" id="SLN48595.1"/>
    </source>
</evidence>
<feature type="binding site" evidence="4">
    <location>
        <begin position="89"/>
        <end position="92"/>
    </location>
    <ligand>
        <name>(6R)-10-formyltetrahydrofolate</name>
        <dbReference type="ChEBI" id="CHEBI:195366"/>
    </ligand>
</feature>
<dbReference type="PANTHER" id="PTHR43369:SF2">
    <property type="entry name" value="PHOSPHORIBOSYLGLYCINAMIDE FORMYLTRANSFERASE"/>
    <property type="match status" value="1"/>
</dbReference>
<dbReference type="HAMAP" id="MF_01930">
    <property type="entry name" value="PurN"/>
    <property type="match status" value="1"/>
</dbReference>
<dbReference type="FunCoup" id="A0A1Y5SZF9">
    <property type="interactions" value="643"/>
</dbReference>
<sequence length="213" mass="22660">MKVGILISGRGSNMEALIRATALPDHPAKIVLVVANRADAGGLATAAAAGIATAVIDHRDHADRAAFEAAMDGALRAAGVELVCLAGFMRILGNDFVNSWRDRLVNIHPSLLPAFKGLHVHERALDAGVRISGCTVHYVRPEMDSGPIIAQAAVPVADNDTPDSLAARILAEEHRIYPAALRWIAEGRVSIYGERVRIRDSGCGDNRLLSPEP</sequence>
<dbReference type="InterPro" id="IPR036477">
    <property type="entry name" value="Formyl_transf_N_sf"/>
</dbReference>
<comment type="pathway">
    <text evidence="1 4">Purine metabolism; IMP biosynthesis via de novo pathway; N(2)-formyl-N(1)-(5-phospho-D-ribosyl)glycinamide from N(1)-(5-phospho-D-ribosyl)glycinamide (10-formyl THF route): step 1/1.</text>
</comment>
<dbReference type="SUPFAM" id="SSF53328">
    <property type="entry name" value="Formyltransferase"/>
    <property type="match status" value="1"/>
</dbReference>
<comment type="catalytic activity">
    <reaction evidence="4">
        <text>N(1)-(5-phospho-beta-D-ribosyl)glycinamide + (6R)-10-formyltetrahydrofolate = N(2)-formyl-N(1)-(5-phospho-beta-D-ribosyl)glycinamide + (6S)-5,6,7,8-tetrahydrofolate + H(+)</text>
        <dbReference type="Rhea" id="RHEA:15053"/>
        <dbReference type="ChEBI" id="CHEBI:15378"/>
        <dbReference type="ChEBI" id="CHEBI:57453"/>
        <dbReference type="ChEBI" id="CHEBI:143788"/>
        <dbReference type="ChEBI" id="CHEBI:147286"/>
        <dbReference type="ChEBI" id="CHEBI:195366"/>
        <dbReference type="EC" id="2.1.2.2"/>
    </reaction>
</comment>
<comment type="similarity">
    <text evidence="4">Belongs to the GART family.</text>
</comment>
<protein>
    <recommendedName>
        <fullName evidence="4">Phosphoribosylglycinamide formyltransferase</fullName>
        <ecNumber evidence="4">2.1.2.2</ecNumber>
    </recommendedName>
    <alternativeName>
        <fullName evidence="4">5'-phosphoribosylglycinamide transformylase</fullName>
    </alternativeName>
    <alternativeName>
        <fullName evidence="4">GAR transformylase</fullName>
        <shortName evidence="4">GART</shortName>
    </alternativeName>
</protein>
<feature type="binding site" evidence="4">
    <location>
        <position position="106"/>
    </location>
    <ligand>
        <name>(6R)-10-formyltetrahydrofolate</name>
        <dbReference type="ChEBI" id="CHEBI:195366"/>
    </ligand>
</feature>
<feature type="site" description="Raises pKa of active site His" evidence="4">
    <location>
        <position position="144"/>
    </location>
</feature>
<feature type="domain" description="Formyl transferase N-terminal" evidence="5">
    <location>
        <begin position="1"/>
        <end position="181"/>
    </location>
</feature>
<dbReference type="Pfam" id="PF00551">
    <property type="entry name" value="Formyl_trans_N"/>
    <property type="match status" value="1"/>
</dbReference>
<dbReference type="AlphaFoldDB" id="A0A1Y5SZF9"/>
<dbReference type="EC" id="2.1.2.2" evidence="4"/>
<feature type="binding site" evidence="4">
    <location>
        <begin position="11"/>
        <end position="13"/>
    </location>
    <ligand>
        <name>N(1)-(5-phospho-beta-D-ribosyl)glycinamide</name>
        <dbReference type="ChEBI" id="CHEBI:143788"/>
    </ligand>
</feature>
<keyword evidence="3 4" id="KW-0658">Purine biosynthesis</keyword>
<dbReference type="UniPathway" id="UPA00074">
    <property type="reaction ID" value="UER00126"/>
</dbReference>